<dbReference type="AlphaFoldDB" id="A0AAE3M1R1"/>
<dbReference type="InterPro" id="IPR036942">
    <property type="entry name" value="Beta-barrel_TonB_sf"/>
</dbReference>
<evidence type="ECO:0000256" key="3">
    <source>
        <dbReference type="ARBA" id="ARBA00022452"/>
    </source>
</evidence>
<dbReference type="Gene3D" id="2.40.170.20">
    <property type="entry name" value="TonB-dependent receptor, beta-barrel domain"/>
    <property type="match status" value="1"/>
</dbReference>
<dbReference type="InterPro" id="IPR012910">
    <property type="entry name" value="Plug_dom"/>
</dbReference>
<dbReference type="NCBIfam" id="TIGR04057">
    <property type="entry name" value="SusC_RagA_signa"/>
    <property type="match status" value="1"/>
</dbReference>
<organism evidence="9 10">
    <name type="scientific">Plebeiibacterium sediminum</name>
    <dbReference type="NCBI Taxonomy" id="2992112"/>
    <lineage>
        <taxon>Bacteria</taxon>
        <taxon>Pseudomonadati</taxon>
        <taxon>Bacteroidota</taxon>
        <taxon>Bacteroidia</taxon>
        <taxon>Marinilabiliales</taxon>
        <taxon>Marinilabiliaceae</taxon>
        <taxon>Plebeiibacterium</taxon>
    </lineage>
</organism>
<evidence type="ECO:0000256" key="2">
    <source>
        <dbReference type="ARBA" id="ARBA00022448"/>
    </source>
</evidence>
<feature type="domain" description="TonB-dependent receptor plug" evidence="8">
    <location>
        <begin position="135"/>
        <end position="243"/>
    </location>
</feature>
<keyword evidence="5 7" id="KW-0472">Membrane</keyword>
<dbReference type="NCBIfam" id="TIGR04056">
    <property type="entry name" value="OMP_RagA_SusC"/>
    <property type="match status" value="1"/>
</dbReference>
<evidence type="ECO:0000259" key="8">
    <source>
        <dbReference type="Pfam" id="PF07715"/>
    </source>
</evidence>
<dbReference type="SUPFAM" id="SSF49464">
    <property type="entry name" value="Carboxypeptidase regulatory domain-like"/>
    <property type="match status" value="1"/>
</dbReference>
<keyword evidence="10" id="KW-1185">Reference proteome</keyword>
<gene>
    <name evidence="9" type="ORF">OM075_02155</name>
</gene>
<dbReference type="InterPro" id="IPR039426">
    <property type="entry name" value="TonB-dep_rcpt-like"/>
</dbReference>
<evidence type="ECO:0000313" key="10">
    <source>
        <dbReference type="Proteomes" id="UP001209229"/>
    </source>
</evidence>
<dbReference type="Pfam" id="PF07715">
    <property type="entry name" value="Plug"/>
    <property type="match status" value="1"/>
</dbReference>
<accession>A0AAE3M1R1</accession>
<evidence type="ECO:0000256" key="4">
    <source>
        <dbReference type="ARBA" id="ARBA00022692"/>
    </source>
</evidence>
<dbReference type="PROSITE" id="PS52016">
    <property type="entry name" value="TONB_DEPENDENT_REC_3"/>
    <property type="match status" value="1"/>
</dbReference>
<evidence type="ECO:0000256" key="5">
    <source>
        <dbReference type="ARBA" id="ARBA00023136"/>
    </source>
</evidence>
<reference evidence="9" key="1">
    <citation type="submission" date="2022-10" db="EMBL/GenBank/DDBJ databases">
        <authorList>
            <person name="Yu W.X."/>
        </authorList>
    </citation>
    <scope>NUCLEOTIDE SEQUENCE</scope>
    <source>
        <strain evidence="9">AAT</strain>
    </source>
</reference>
<protein>
    <submittedName>
        <fullName evidence="9">SusC/RagA family TonB-linked outer membrane protein</fullName>
    </submittedName>
</protein>
<dbReference type="RefSeq" id="WP_301188819.1">
    <property type="nucleotide sequence ID" value="NZ_JAPDPJ010000002.1"/>
</dbReference>
<dbReference type="Pfam" id="PF13715">
    <property type="entry name" value="CarbopepD_reg_2"/>
    <property type="match status" value="1"/>
</dbReference>
<dbReference type="Gene3D" id="2.170.130.10">
    <property type="entry name" value="TonB-dependent receptor, plug domain"/>
    <property type="match status" value="1"/>
</dbReference>
<comment type="similarity">
    <text evidence="7">Belongs to the TonB-dependent receptor family.</text>
</comment>
<evidence type="ECO:0000256" key="7">
    <source>
        <dbReference type="PROSITE-ProRule" id="PRU01360"/>
    </source>
</evidence>
<proteinExistence type="inferred from homology"/>
<dbReference type="InterPro" id="IPR008969">
    <property type="entry name" value="CarboxyPept-like_regulatory"/>
</dbReference>
<dbReference type="EMBL" id="JAPDPJ010000002">
    <property type="protein sequence ID" value="MCW3785247.1"/>
    <property type="molecule type" value="Genomic_DNA"/>
</dbReference>
<keyword evidence="3 7" id="KW-1134">Transmembrane beta strand</keyword>
<dbReference type="Proteomes" id="UP001209229">
    <property type="component" value="Unassembled WGS sequence"/>
</dbReference>
<dbReference type="Gene3D" id="2.60.40.1120">
    <property type="entry name" value="Carboxypeptidase-like, regulatory domain"/>
    <property type="match status" value="1"/>
</dbReference>
<dbReference type="InterPro" id="IPR037066">
    <property type="entry name" value="Plug_dom_sf"/>
</dbReference>
<evidence type="ECO:0000256" key="1">
    <source>
        <dbReference type="ARBA" id="ARBA00004571"/>
    </source>
</evidence>
<dbReference type="InterPro" id="IPR023997">
    <property type="entry name" value="TonB-dep_OMP_SusC/RagA_CS"/>
</dbReference>
<name>A0AAE3M1R1_9BACT</name>
<dbReference type="GO" id="GO:0009279">
    <property type="term" value="C:cell outer membrane"/>
    <property type="evidence" value="ECO:0007669"/>
    <property type="project" value="UniProtKB-SubCell"/>
</dbReference>
<evidence type="ECO:0000313" key="9">
    <source>
        <dbReference type="EMBL" id="MCW3785247.1"/>
    </source>
</evidence>
<comment type="subcellular location">
    <subcellularLocation>
        <location evidence="1 7">Cell outer membrane</location>
        <topology evidence="1 7">Multi-pass membrane protein</topology>
    </subcellularLocation>
</comment>
<keyword evidence="2 7" id="KW-0813">Transport</keyword>
<keyword evidence="6 7" id="KW-0998">Cell outer membrane</keyword>
<dbReference type="InterPro" id="IPR023996">
    <property type="entry name" value="TonB-dep_OMP_SusC/RagA"/>
</dbReference>
<evidence type="ECO:0000256" key="6">
    <source>
        <dbReference type="ARBA" id="ARBA00023237"/>
    </source>
</evidence>
<sequence>MEKKLSSFNCRRTCYRKWKEKSVLLLAFIVMIAFIPIESFAQEIGVTGKVIDSSGDAIPGVSVVLKGTTVGTITSVDGDYSLKGIPANGTLVFSFVGMHTQELPVEGKSIINVKMVEESIGMDEVVVIGYGSMKKSDLTGSITQVKPDKVANENPNTVADLLRGKPGLSVGFSPDAKGGGDMTIRGQRSVYTDGGHNNPLIVLDGMIFYGELSEVNPDDIEQIDVLKDASAAAVYGAKSANGVIIITTKKGKKGKPKINFTASTGIVTMGANREVYGPDGYMQFYEDWYTAPTYGVNEATGNYEAYQTTRVDQPGYYSNPSSGNFSQYGVTSDQWRGYESNVSPDKGNDQIWAERLGIKDKTLDNYLQGKTYDWYDHSFRTGVNQDYNLSVSGASDNMNYYMSIGYLDNQGVAIGNDYSTIRSNLKVEGKVNSRLTIGANVNFQQRTDGDLGIDWGKQIIENSPFASYKDENGDLVVHPMNDGGYAQGYNYDYDRPYRELEKGFTVLNSIFTAKLTLPFNITYSFNASPRYQFFYDRYFESANHPDWAGTNGLVNREQSKSFDWSLNNTINWDKTFADKHHFNVTLVQEAEERQFWKDRIEARDITPSDALGFHSTRNANKDKSSFDSYDSHETADGMLGRLFYSYDERYMFTGSIRRDGYSAFGTSNPRANFYSMALAWTFANEEFINWEPLSMGKLRFSWGQNGNRSLSDPYIALANLASALGTQGYYTNDGSYDQFQVLKATRLANTNLQWEKTSAVNVGLDLGFFGNRFTGSFEYYDMSTTDMIMNQSLPNFTGFGAITCNLGEVNNKGFEIAITTHNVNNHNFTWDTSIGFSKYKNVIKHLYYTYTTTYDENGNVLSVEEDDDISNKWFIGKPISTIWDYNVTGIWQKDEVDEAARYGQRPGDPKVENRYTADDVQNEDGTMRPVYNDEDKKFLGQSAPPVNWSLRNDFTFYKNLSFSFNIYSYMGHKSLSTDYLNRLNNRSEIDNNYNVYKRKYWTIDNPSNKYGRLNASGPTGLTSPGRLFNRNFIRLENIALSYDVPSRIVKRLGMEKLKVYGNVRNVAVWAKDWNYWDPETGSIAPRTFTVGVNVVL</sequence>
<dbReference type="SUPFAM" id="SSF56935">
    <property type="entry name" value="Porins"/>
    <property type="match status" value="1"/>
</dbReference>
<comment type="caution">
    <text evidence="9">The sequence shown here is derived from an EMBL/GenBank/DDBJ whole genome shotgun (WGS) entry which is preliminary data.</text>
</comment>
<keyword evidence="4 7" id="KW-0812">Transmembrane</keyword>